<comment type="caution">
    <text evidence="8">The sequence shown here is derived from an EMBL/GenBank/DDBJ whole genome shotgun (WGS) entry which is preliminary data.</text>
</comment>
<reference evidence="8 9" key="1">
    <citation type="submission" date="2024-06" db="EMBL/GenBank/DDBJ databases">
        <title>A chromosome level genome sequence of Diviner's sage (Salvia divinorum).</title>
        <authorList>
            <person name="Ford S.A."/>
            <person name="Ro D.-K."/>
            <person name="Ness R.W."/>
            <person name="Phillips M.A."/>
        </authorList>
    </citation>
    <scope>NUCLEOTIDE SEQUENCE [LARGE SCALE GENOMIC DNA]</scope>
    <source>
        <strain evidence="8">SAF-2024a</strain>
        <tissue evidence="8">Leaf</tissue>
    </source>
</reference>
<proteinExistence type="predicted"/>
<gene>
    <name evidence="8" type="ORF">AAHA92_06956</name>
</gene>
<evidence type="ECO:0000256" key="6">
    <source>
        <dbReference type="SAM" id="MobiDB-lite"/>
    </source>
</evidence>
<keyword evidence="9" id="KW-1185">Reference proteome</keyword>
<organism evidence="8 9">
    <name type="scientific">Salvia divinorum</name>
    <name type="common">Maria pastora</name>
    <name type="synonym">Diviner's sage</name>
    <dbReference type="NCBI Taxonomy" id="28513"/>
    <lineage>
        <taxon>Eukaryota</taxon>
        <taxon>Viridiplantae</taxon>
        <taxon>Streptophyta</taxon>
        <taxon>Embryophyta</taxon>
        <taxon>Tracheophyta</taxon>
        <taxon>Spermatophyta</taxon>
        <taxon>Magnoliopsida</taxon>
        <taxon>eudicotyledons</taxon>
        <taxon>Gunneridae</taxon>
        <taxon>Pentapetalae</taxon>
        <taxon>asterids</taxon>
        <taxon>lamiids</taxon>
        <taxon>Lamiales</taxon>
        <taxon>Lamiaceae</taxon>
        <taxon>Nepetoideae</taxon>
        <taxon>Mentheae</taxon>
        <taxon>Salviinae</taxon>
        <taxon>Salvia</taxon>
        <taxon>Salvia subgen. Calosphace</taxon>
    </lineage>
</organism>
<keyword evidence="5" id="KW-0539">Nucleus</keyword>
<keyword evidence="3" id="KW-0238">DNA-binding</keyword>
<evidence type="ECO:0000259" key="7">
    <source>
        <dbReference type="PROSITE" id="PS50863"/>
    </source>
</evidence>
<evidence type="ECO:0000256" key="4">
    <source>
        <dbReference type="ARBA" id="ARBA00023163"/>
    </source>
</evidence>
<name>A0ABD1I7D5_SALDI</name>
<dbReference type="Gene3D" id="2.40.330.10">
    <property type="entry name" value="DNA-binding pseudobarrel domain"/>
    <property type="match status" value="1"/>
</dbReference>
<sequence>MEDGMESDEPLLLDIDTLEEYKPSSESETDTDEDYTSDRRALARDEKPSFRVVIAECHIERTLEIPIGFWRQHIRKSPVEAEVYFTTDVGTWLVELDRNETKFWVRKGWTRFRHKNNLVKGVRCTFQLVDVDEVHFYAHFDR</sequence>
<dbReference type="Pfam" id="PF02362">
    <property type="entry name" value="B3"/>
    <property type="match status" value="1"/>
</dbReference>
<evidence type="ECO:0000256" key="2">
    <source>
        <dbReference type="ARBA" id="ARBA00023015"/>
    </source>
</evidence>
<dbReference type="SMART" id="SM01019">
    <property type="entry name" value="B3"/>
    <property type="match status" value="1"/>
</dbReference>
<feature type="region of interest" description="Disordered" evidence="6">
    <location>
        <begin position="19"/>
        <end position="39"/>
    </location>
</feature>
<evidence type="ECO:0000256" key="5">
    <source>
        <dbReference type="ARBA" id="ARBA00023242"/>
    </source>
</evidence>
<evidence type="ECO:0000313" key="8">
    <source>
        <dbReference type="EMBL" id="KAL1564640.1"/>
    </source>
</evidence>
<evidence type="ECO:0000256" key="1">
    <source>
        <dbReference type="ARBA" id="ARBA00004123"/>
    </source>
</evidence>
<evidence type="ECO:0000313" key="9">
    <source>
        <dbReference type="Proteomes" id="UP001567538"/>
    </source>
</evidence>
<dbReference type="AlphaFoldDB" id="A0ABD1I7D5"/>
<feature type="domain" description="TF-B3" evidence="7">
    <location>
        <begin position="91"/>
        <end position="142"/>
    </location>
</feature>
<keyword evidence="4" id="KW-0804">Transcription</keyword>
<dbReference type="Proteomes" id="UP001567538">
    <property type="component" value="Unassembled WGS sequence"/>
</dbReference>
<dbReference type="InterPro" id="IPR015300">
    <property type="entry name" value="DNA-bd_pseudobarrel_sf"/>
</dbReference>
<dbReference type="GO" id="GO:0005634">
    <property type="term" value="C:nucleus"/>
    <property type="evidence" value="ECO:0007669"/>
    <property type="project" value="UniProtKB-SubCell"/>
</dbReference>
<keyword evidence="2" id="KW-0805">Transcription regulation</keyword>
<dbReference type="GO" id="GO:0003677">
    <property type="term" value="F:DNA binding"/>
    <property type="evidence" value="ECO:0007669"/>
    <property type="project" value="UniProtKB-KW"/>
</dbReference>
<protein>
    <recommendedName>
        <fullName evidence="7">TF-B3 domain-containing protein</fullName>
    </recommendedName>
</protein>
<dbReference type="PROSITE" id="PS50863">
    <property type="entry name" value="B3"/>
    <property type="match status" value="1"/>
</dbReference>
<dbReference type="InterPro" id="IPR003340">
    <property type="entry name" value="B3_DNA-bd"/>
</dbReference>
<dbReference type="SUPFAM" id="SSF101936">
    <property type="entry name" value="DNA-binding pseudobarrel domain"/>
    <property type="match status" value="1"/>
</dbReference>
<comment type="subcellular location">
    <subcellularLocation>
        <location evidence="1">Nucleus</location>
    </subcellularLocation>
</comment>
<evidence type="ECO:0000256" key="3">
    <source>
        <dbReference type="ARBA" id="ARBA00023125"/>
    </source>
</evidence>
<accession>A0ABD1I7D5</accession>
<dbReference type="EMBL" id="JBEAFC010000003">
    <property type="protein sequence ID" value="KAL1564640.1"/>
    <property type="molecule type" value="Genomic_DNA"/>
</dbReference>